<protein>
    <recommendedName>
        <fullName evidence="2">Curli production assembly/transport component CsgE</fullName>
    </recommendedName>
</protein>
<gene>
    <name evidence="4" type="ORF">AWE51_06340</name>
</gene>
<evidence type="ECO:0000313" key="4">
    <source>
        <dbReference type="EMBL" id="KZS40564.1"/>
    </source>
</evidence>
<dbReference type="Gene3D" id="2.60.40.2420">
    <property type="match status" value="1"/>
</dbReference>
<accession>A0A162CQ90</accession>
<sequence>MRLGLSIFFISLFQVSIAQQHTNTDVVAKIKTNIVDETITAIATATNTTEVYKSLRFKLTVFRTNAQNQISKNVQEERFTLEANETKELAMGSMSTKDPDKIVVLLLVYEEDNIIGKDRLAFNEKAKENTEQDTSEDDGLELKGIVIEETKTKPGRDFYEFFYNSYTLNQINGNKVVEVHETLSFGRTTILQVKIEDNTIHQFIGKPDLEYLEQMSKIAIRKVYKYFKDLKKQKNDIFQY</sequence>
<evidence type="ECO:0000256" key="1">
    <source>
        <dbReference type="ARBA" id="ARBA00003989"/>
    </source>
</evidence>
<dbReference type="InterPro" id="IPR018900">
    <property type="entry name" value="Curli_CsgE"/>
</dbReference>
<dbReference type="EMBL" id="LQRT01000013">
    <property type="protein sequence ID" value="KZS40564.1"/>
    <property type="molecule type" value="Genomic_DNA"/>
</dbReference>
<dbReference type="Pfam" id="PF10627">
    <property type="entry name" value="CsgE"/>
    <property type="match status" value="1"/>
</dbReference>
<name>A0A162CQ90_9FLAO</name>
<reference evidence="4 5" key="1">
    <citation type="submission" date="2016-01" db="EMBL/GenBank/DDBJ databases">
        <title>The draft genome sequence of Aquimarina sp. RZW4-3-2.</title>
        <authorList>
            <person name="Wang Y."/>
        </authorList>
    </citation>
    <scope>NUCLEOTIDE SEQUENCE [LARGE SCALE GENOMIC DNA]</scope>
    <source>
        <strain evidence="4 5">RZW4-3-2</strain>
    </source>
</reference>
<dbReference type="OrthoDB" id="1524955at2"/>
<keyword evidence="3" id="KW-0732">Signal</keyword>
<evidence type="ECO:0000256" key="2">
    <source>
        <dbReference type="ARBA" id="ARBA00014024"/>
    </source>
</evidence>
<dbReference type="InterPro" id="IPR053722">
    <property type="entry name" value="Curli_assembly_CsgC/AgfC"/>
</dbReference>
<dbReference type="STRING" id="1642818.AWE51_06340"/>
<dbReference type="Proteomes" id="UP000076715">
    <property type="component" value="Unassembled WGS sequence"/>
</dbReference>
<comment type="function">
    <text evidence="1">May be involved in the biogenesis of curli organelles.</text>
</comment>
<comment type="caution">
    <text evidence="4">The sequence shown here is derived from an EMBL/GenBank/DDBJ whole genome shotgun (WGS) entry which is preliminary data.</text>
</comment>
<dbReference type="AlphaFoldDB" id="A0A162CQ90"/>
<keyword evidence="5" id="KW-1185">Reference proteome</keyword>
<dbReference type="RefSeq" id="WP_066314195.1">
    <property type="nucleotide sequence ID" value="NZ_LQRT01000013.1"/>
</dbReference>
<evidence type="ECO:0000313" key="5">
    <source>
        <dbReference type="Proteomes" id="UP000076715"/>
    </source>
</evidence>
<proteinExistence type="predicted"/>
<evidence type="ECO:0000256" key="3">
    <source>
        <dbReference type="ARBA" id="ARBA00022729"/>
    </source>
</evidence>
<organism evidence="4 5">
    <name type="scientific">Aquimarina aggregata</name>
    <dbReference type="NCBI Taxonomy" id="1642818"/>
    <lineage>
        <taxon>Bacteria</taxon>
        <taxon>Pseudomonadati</taxon>
        <taxon>Bacteroidota</taxon>
        <taxon>Flavobacteriia</taxon>
        <taxon>Flavobacteriales</taxon>
        <taxon>Flavobacteriaceae</taxon>
        <taxon>Aquimarina</taxon>
    </lineage>
</organism>